<dbReference type="SUPFAM" id="SSF52507">
    <property type="entry name" value="Homo-oligomeric flavin-containing Cys decarboxylases, HFCD"/>
    <property type="match status" value="1"/>
</dbReference>
<dbReference type="Gene3D" id="3.40.50.1950">
    <property type="entry name" value="Flavin prenyltransferase-like"/>
    <property type="match status" value="1"/>
</dbReference>
<protein>
    <recommendedName>
        <fullName evidence="8">phosphopantothenoylcysteine decarboxylase</fullName>
        <ecNumber evidence="8">4.1.1.36</ecNumber>
    </recommendedName>
</protein>
<comment type="similarity">
    <text evidence="6">Belongs to the HFCD (homooligomeric flavin containing Cys decarboxylase) superfamily.</text>
</comment>
<organism evidence="10 11">
    <name type="scientific">Arachis duranensis</name>
    <name type="common">Wild peanut</name>
    <dbReference type="NCBI Taxonomy" id="130453"/>
    <lineage>
        <taxon>Eukaryota</taxon>
        <taxon>Viridiplantae</taxon>
        <taxon>Streptophyta</taxon>
        <taxon>Embryophyta</taxon>
        <taxon>Tracheophyta</taxon>
        <taxon>Spermatophyta</taxon>
        <taxon>Magnoliopsida</taxon>
        <taxon>eudicotyledons</taxon>
        <taxon>Gunneridae</taxon>
        <taxon>Pentapetalae</taxon>
        <taxon>rosids</taxon>
        <taxon>fabids</taxon>
        <taxon>Fabales</taxon>
        <taxon>Fabaceae</taxon>
        <taxon>Papilionoideae</taxon>
        <taxon>50 kb inversion clade</taxon>
        <taxon>dalbergioids sensu lato</taxon>
        <taxon>Dalbergieae</taxon>
        <taxon>Pterocarpus clade</taxon>
        <taxon>Arachis</taxon>
    </lineage>
</organism>
<keyword evidence="2" id="KW-0341">Growth regulation</keyword>
<feature type="domain" description="Flavoprotein" evidence="9">
    <location>
        <begin position="127"/>
        <end position="195"/>
    </location>
</feature>
<evidence type="ECO:0000256" key="4">
    <source>
        <dbReference type="ARBA" id="ARBA00022793"/>
    </source>
</evidence>
<dbReference type="GO" id="GO:0015937">
    <property type="term" value="P:coenzyme A biosynthetic process"/>
    <property type="evidence" value="ECO:0007669"/>
    <property type="project" value="UniProtKB-KW"/>
</dbReference>
<keyword evidence="10" id="KW-1185">Reference proteome</keyword>
<keyword evidence="3" id="KW-0288">FMN</keyword>
<keyword evidence="3" id="KW-0285">Flavoprotein</keyword>
<evidence type="ECO:0000259" key="9">
    <source>
        <dbReference type="Pfam" id="PF02441"/>
    </source>
</evidence>
<keyword evidence="4" id="KW-0456">Lyase</keyword>
<name>A0A9C6TNL2_ARADU</name>
<dbReference type="KEGG" id="adu:127747445"/>
<dbReference type="InterPro" id="IPR036551">
    <property type="entry name" value="Flavin_trans-like"/>
</dbReference>
<accession>A0A9C6TNL2</accession>
<dbReference type="InterPro" id="IPR003382">
    <property type="entry name" value="Flavoprotein"/>
</dbReference>
<evidence type="ECO:0000313" key="11">
    <source>
        <dbReference type="RefSeq" id="XP_052117295.1"/>
    </source>
</evidence>
<reference evidence="11" key="2">
    <citation type="submission" date="2025-08" db="UniProtKB">
        <authorList>
            <consortium name="RefSeq"/>
        </authorList>
    </citation>
    <scope>IDENTIFICATION</scope>
    <source>
        <tissue evidence="11">Whole plant</tissue>
    </source>
</reference>
<evidence type="ECO:0000256" key="8">
    <source>
        <dbReference type="ARBA" id="ARBA00066422"/>
    </source>
</evidence>
<dbReference type="PANTHER" id="PTHR14359">
    <property type="entry name" value="HOMO-OLIGOMERIC FLAVIN CONTAINING CYS DECARBOXYLASE FAMILY"/>
    <property type="match status" value="1"/>
</dbReference>
<dbReference type="PANTHER" id="PTHR14359:SF6">
    <property type="entry name" value="PHOSPHOPANTOTHENOYLCYSTEINE DECARBOXYLASE"/>
    <property type="match status" value="1"/>
</dbReference>
<dbReference type="GO" id="GO:0004633">
    <property type="term" value="F:phosphopantothenoylcysteine decarboxylase activity"/>
    <property type="evidence" value="ECO:0007669"/>
    <property type="project" value="UniProtKB-EC"/>
</dbReference>
<comment type="cofactor">
    <cofactor evidence="1">
        <name>FMN</name>
        <dbReference type="ChEBI" id="CHEBI:58210"/>
    </cofactor>
</comment>
<evidence type="ECO:0000256" key="3">
    <source>
        <dbReference type="ARBA" id="ARBA00022643"/>
    </source>
</evidence>
<keyword evidence="4" id="KW-0210">Decarboxylase</keyword>
<evidence type="ECO:0000256" key="1">
    <source>
        <dbReference type="ARBA" id="ARBA00001917"/>
    </source>
</evidence>
<gene>
    <name evidence="11" type="primary">LOC127747445</name>
</gene>
<keyword evidence="5" id="KW-0173">Coenzyme A biosynthesis</keyword>
<evidence type="ECO:0000256" key="5">
    <source>
        <dbReference type="ARBA" id="ARBA00022993"/>
    </source>
</evidence>
<proteinExistence type="inferred from homology"/>
<dbReference type="Pfam" id="PF02441">
    <property type="entry name" value="Flavoprotein"/>
    <property type="match status" value="1"/>
</dbReference>
<reference evidence="10" key="1">
    <citation type="journal article" date="2016" name="Nat. Genet.">
        <title>The genome sequences of Arachis duranensis and Arachis ipaensis, the diploid ancestors of cultivated peanut.</title>
        <authorList>
            <person name="Bertioli D.J."/>
            <person name="Cannon S.B."/>
            <person name="Froenicke L."/>
            <person name="Huang G."/>
            <person name="Farmer A.D."/>
            <person name="Cannon E.K."/>
            <person name="Liu X."/>
            <person name="Gao D."/>
            <person name="Clevenger J."/>
            <person name="Dash S."/>
            <person name="Ren L."/>
            <person name="Moretzsohn M.C."/>
            <person name="Shirasawa K."/>
            <person name="Huang W."/>
            <person name="Vidigal B."/>
            <person name="Abernathy B."/>
            <person name="Chu Y."/>
            <person name="Niederhuth C.E."/>
            <person name="Umale P."/>
            <person name="Araujo A.C."/>
            <person name="Kozik A."/>
            <person name="Kim K.D."/>
            <person name="Burow M.D."/>
            <person name="Varshney R.K."/>
            <person name="Wang X."/>
            <person name="Zhang X."/>
            <person name="Barkley N."/>
            <person name="Guimaraes P.M."/>
            <person name="Isobe S."/>
            <person name="Guo B."/>
            <person name="Liao B."/>
            <person name="Stalker H.T."/>
            <person name="Schmitz R.J."/>
            <person name="Scheffler B.E."/>
            <person name="Leal-Bertioli S.C."/>
            <person name="Xun X."/>
            <person name="Jackson S.A."/>
            <person name="Michelmore R."/>
            <person name="Ozias-Akins P."/>
        </authorList>
    </citation>
    <scope>NUCLEOTIDE SEQUENCE [LARGE SCALE GENOMIC DNA]</scope>
    <source>
        <strain evidence="10">cv. V14167</strain>
    </source>
</reference>
<dbReference type="Proteomes" id="UP000515211">
    <property type="component" value="Chromosome 5"/>
</dbReference>
<evidence type="ECO:0000256" key="2">
    <source>
        <dbReference type="ARBA" id="ARBA00022604"/>
    </source>
</evidence>
<dbReference type="GeneID" id="127747445"/>
<sequence>MKTEVWKTEVWKTEVWKTELEFLNASTVMPHSPRRLTWRSIRIMHISNLELFASNAGIGSRPLPHTINIKLSAFTGLLLGSHRSGEPGVIPAVDIESRTRLSVMASSDIVRGKTYAEAVAVYMDDDQWILWEKKEVLCLHAELCMWADAVVIAPLSVHALGKFAGGYCDTLLTSVVRAWNCAKKPLFVVSCMDPLWKENYITLRNYNHTGNSEARWGNA</sequence>
<dbReference type="EC" id="4.1.1.36" evidence="8"/>
<comment type="pathway">
    <text evidence="7">Cofactor biosynthesis; coenzyme A biosynthesis; CoA from (R)-pantothenate: step 3/5.</text>
</comment>
<evidence type="ECO:0000256" key="6">
    <source>
        <dbReference type="ARBA" id="ARBA00038350"/>
    </source>
</evidence>
<dbReference type="GO" id="GO:0071513">
    <property type="term" value="C:phosphopantothenoylcysteine decarboxylase complex"/>
    <property type="evidence" value="ECO:0007669"/>
    <property type="project" value="TreeGrafter"/>
</dbReference>
<dbReference type="RefSeq" id="XP_052117295.1">
    <property type="nucleotide sequence ID" value="XM_052261335.1"/>
</dbReference>
<dbReference type="GO" id="GO:0010181">
    <property type="term" value="F:FMN binding"/>
    <property type="evidence" value="ECO:0007669"/>
    <property type="project" value="TreeGrafter"/>
</dbReference>
<evidence type="ECO:0000256" key="7">
    <source>
        <dbReference type="ARBA" id="ARBA00060685"/>
    </source>
</evidence>
<evidence type="ECO:0000313" key="10">
    <source>
        <dbReference type="Proteomes" id="UP000515211"/>
    </source>
</evidence>
<dbReference type="AlphaFoldDB" id="A0A9C6TNL2"/>